<comment type="caution">
    <text evidence="1">The sequence shown here is derived from an EMBL/GenBank/DDBJ whole genome shotgun (WGS) entry which is preliminary data.</text>
</comment>
<sequence length="73" mass="8146">MMDEILGMMNEKIPELSKTNSSVNVPPALRGKLHVKGTEVLMTSLMSSIETVSFCWGVAKIFLPKRPGKWKEP</sequence>
<protein>
    <submittedName>
        <fullName evidence="1">Uncharacterized protein</fullName>
    </submittedName>
</protein>
<dbReference type="EMBL" id="BPLR01002440">
    <property type="protein sequence ID" value="GIX73739.1"/>
    <property type="molecule type" value="Genomic_DNA"/>
</dbReference>
<keyword evidence="2" id="KW-1185">Reference proteome</keyword>
<reference evidence="1 2" key="1">
    <citation type="submission" date="2021-06" db="EMBL/GenBank/DDBJ databases">
        <title>Caerostris extrusa draft genome.</title>
        <authorList>
            <person name="Kono N."/>
            <person name="Arakawa K."/>
        </authorList>
    </citation>
    <scope>NUCLEOTIDE SEQUENCE [LARGE SCALE GENOMIC DNA]</scope>
</reference>
<dbReference type="Proteomes" id="UP001054945">
    <property type="component" value="Unassembled WGS sequence"/>
</dbReference>
<dbReference type="AlphaFoldDB" id="A0AAV4MSC4"/>
<evidence type="ECO:0000313" key="1">
    <source>
        <dbReference type="EMBL" id="GIX73739.1"/>
    </source>
</evidence>
<accession>A0AAV4MSC4</accession>
<gene>
    <name evidence="1" type="ORF">CEXT_456621</name>
</gene>
<organism evidence="1 2">
    <name type="scientific">Caerostris extrusa</name>
    <name type="common">Bark spider</name>
    <name type="synonym">Caerostris bankana</name>
    <dbReference type="NCBI Taxonomy" id="172846"/>
    <lineage>
        <taxon>Eukaryota</taxon>
        <taxon>Metazoa</taxon>
        <taxon>Ecdysozoa</taxon>
        <taxon>Arthropoda</taxon>
        <taxon>Chelicerata</taxon>
        <taxon>Arachnida</taxon>
        <taxon>Araneae</taxon>
        <taxon>Araneomorphae</taxon>
        <taxon>Entelegynae</taxon>
        <taxon>Araneoidea</taxon>
        <taxon>Araneidae</taxon>
        <taxon>Caerostris</taxon>
    </lineage>
</organism>
<name>A0AAV4MSC4_CAEEX</name>
<evidence type="ECO:0000313" key="2">
    <source>
        <dbReference type="Proteomes" id="UP001054945"/>
    </source>
</evidence>
<proteinExistence type="predicted"/>